<dbReference type="STRING" id="1280953.HOC_07709"/>
<organism evidence="2 3">
    <name type="scientific">Hyphomonas oceanitis SCH89</name>
    <dbReference type="NCBI Taxonomy" id="1280953"/>
    <lineage>
        <taxon>Bacteria</taxon>
        <taxon>Pseudomonadati</taxon>
        <taxon>Pseudomonadota</taxon>
        <taxon>Alphaproteobacteria</taxon>
        <taxon>Hyphomonadales</taxon>
        <taxon>Hyphomonadaceae</taxon>
        <taxon>Hyphomonas</taxon>
    </lineage>
</organism>
<dbReference type="RefSeq" id="WP_051624634.1">
    <property type="nucleotide sequence ID" value="NZ_ARYL01000009.1"/>
</dbReference>
<comment type="caution">
    <text evidence="2">The sequence shown here is derived from an EMBL/GenBank/DDBJ whole genome shotgun (WGS) entry which is preliminary data.</text>
</comment>
<dbReference type="PROSITE" id="PS50925">
    <property type="entry name" value="BLUF"/>
    <property type="match status" value="1"/>
</dbReference>
<dbReference type="AlphaFoldDB" id="A0A059G8Z0"/>
<proteinExistence type="predicted"/>
<sequence>MFRLIYISSASEEISPTDIQDILTTAVSNNRNMEITGLLMYNGLNFMQVLEGERDDVEPLFEKISQDKRHVSVASILQGDADTRIFAPWAMLFKKLKPETTEQDIPEVTMSEIMALEMPDNVRAIIKNFDNLMG</sequence>
<protein>
    <submittedName>
        <fullName evidence="2">BLUF domain protein</fullName>
    </submittedName>
</protein>
<keyword evidence="3" id="KW-1185">Reference proteome</keyword>
<evidence type="ECO:0000313" key="2">
    <source>
        <dbReference type="EMBL" id="KDA03045.1"/>
    </source>
</evidence>
<dbReference type="InterPro" id="IPR007024">
    <property type="entry name" value="BLUF_domain"/>
</dbReference>
<dbReference type="eggNOG" id="COG3431">
    <property type="taxonomic scope" value="Bacteria"/>
</dbReference>
<dbReference type="SUPFAM" id="SSF54975">
    <property type="entry name" value="Acylphosphatase/BLUF domain-like"/>
    <property type="match status" value="1"/>
</dbReference>
<gene>
    <name evidence="2" type="ORF">HOC_07709</name>
</gene>
<feature type="domain" description="BLUF" evidence="1">
    <location>
        <begin position="1"/>
        <end position="92"/>
    </location>
</feature>
<dbReference type="PATRIC" id="fig|1280953.3.peg.1563"/>
<dbReference type="Proteomes" id="UP000024942">
    <property type="component" value="Unassembled WGS sequence"/>
</dbReference>
<dbReference type="Pfam" id="PF04940">
    <property type="entry name" value="BLUF"/>
    <property type="match status" value="1"/>
</dbReference>
<dbReference type="InterPro" id="IPR036046">
    <property type="entry name" value="Acylphosphatase-like_dom_sf"/>
</dbReference>
<accession>A0A059G8Z0</accession>
<dbReference type="Gene3D" id="3.30.70.100">
    <property type="match status" value="1"/>
</dbReference>
<dbReference type="GO" id="GO:0009882">
    <property type="term" value="F:blue light photoreceptor activity"/>
    <property type="evidence" value="ECO:0007669"/>
    <property type="project" value="InterPro"/>
</dbReference>
<reference evidence="2 3" key="1">
    <citation type="journal article" date="2014" name="Antonie Van Leeuwenhoek">
        <title>Hyphomonas beringensis sp. nov. and Hyphomonas chukchiensis sp. nov., isolated from surface seawater of the Bering Sea and Chukchi Sea.</title>
        <authorList>
            <person name="Li C."/>
            <person name="Lai Q."/>
            <person name="Li G."/>
            <person name="Dong C."/>
            <person name="Wang J."/>
            <person name="Liao Y."/>
            <person name="Shao Z."/>
        </authorList>
    </citation>
    <scope>NUCLEOTIDE SEQUENCE [LARGE SCALE GENOMIC DNA]</scope>
    <source>
        <strain evidence="2 3">SCH89</strain>
    </source>
</reference>
<dbReference type="OrthoDB" id="196105at2"/>
<dbReference type="GO" id="GO:0071949">
    <property type="term" value="F:FAD binding"/>
    <property type="evidence" value="ECO:0007669"/>
    <property type="project" value="InterPro"/>
</dbReference>
<evidence type="ECO:0000259" key="1">
    <source>
        <dbReference type="PROSITE" id="PS50925"/>
    </source>
</evidence>
<name>A0A059G8Z0_9PROT</name>
<evidence type="ECO:0000313" key="3">
    <source>
        <dbReference type="Proteomes" id="UP000024942"/>
    </source>
</evidence>
<dbReference type="EMBL" id="ARYL01000009">
    <property type="protein sequence ID" value="KDA03045.1"/>
    <property type="molecule type" value="Genomic_DNA"/>
</dbReference>
<dbReference type="SMART" id="SM01034">
    <property type="entry name" value="BLUF"/>
    <property type="match status" value="1"/>
</dbReference>